<accession>A0A8X8GDF5</accession>
<feature type="chain" id="PRO_5036500247" evidence="1">
    <location>
        <begin position="20"/>
        <end position="145"/>
    </location>
</feature>
<name>A0A8X8GDF5_ACIGI</name>
<keyword evidence="1" id="KW-0732">Signal</keyword>
<evidence type="ECO:0000259" key="2">
    <source>
        <dbReference type="Pfam" id="PF09917"/>
    </source>
</evidence>
<comment type="caution">
    <text evidence="3">The sequence shown here is derived from an EMBL/GenBank/DDBJ whole genome shotgun (WGS) entry which is preliminary data.</text>
</comment>
<sequence length="145" mass="16161">MNKILILAASAFLASTSWANDSIQGTKWKTIDDKTGKPKFLIEIKKVKDNTYNGSIIDVFDVENKLTCKTCNGRLRGKRLQGTTVINNLKLVENGKFKDGKILDPDSGRTYSLEGELVENGKKLKLRGYLGISALGRSQIWLRVN</sequence>
<organism evidence="3 4">
    <name type="scientific">Acinetobacter guillouiae</name>
    <name type="common">Acinetobacter genomosp. 11</name>
    <dbReference type="NCBI Taxonomy" id="106649"/>
    <lineage>
        <taxon>Bacteria</taxon>
        <taxon>Pseudomonadati</taxon>
        <taxon>Pseudomonadota</taxon>
        <taxon>Gammaproteobacteria</taxon>
        <taxon>Moraxellales</taxon>
        <taxon>Moraxellaceae</taxon>
        <taxon>Acinetobacter</taxon>
    </lineage>
</organism>
<dbReference type="AlphaFoldDB" id="A0A8X8GDF5"/>
<evidence type="ECO:0000313" key="3">
    <source>
        <dbReference type="EMBL" id="MCF0265214.1"/>
    </source>
</evidence>
<dbReference type="Pfam" id="PF09917">
    <property type="entry name" value="DUF2147"/>
    <property type="match status" value="1"/>
</dbReference>
<dbReference type="InterPro" id="IPR019223">
    <property type="entry name" value="DUF2147"/>
</dbReference>
<dbReference type="Proteomes" id="UP000887320">
    <property type="component" value="Unassembled WGS sequence"/>
</dbReference>
<feature type="domain" description="DUF2147" evidence="2">
    <location>
        <begin position="27"/>
        <end position="143"/>
    </location>
</feature>
<proteinExistence type="predicted"/>
<protein>
    <submittedName>
        <fullName evidence="3">DUF2147 domain-containing protein</fullName>
    </submittedName>
</protein>
<dbReference type="RefSeq" id="WP_105712623.1">
    <property type="nucleotide sequence ID" value="NZ_JAHWXT010000004.1"/>
</dbReference>
<dbReference type="Gene3D" id="2.40.128.520">
    <property type="match status" value="1"/>
</dbReference>
<feature type="signal peptide" evidence="1">
    <location>
        <begin position="1"/>
        <end position="19"/>
    </location>
</feature>
<dbReference type="PANTHER" id="PTHR36919">
    <property type="entry name" value="BLR1215 PROTEIN"/>
    <property type="match status" value="1"/>
</dbReference>
<gene>
    <name evidence="3" type="ORF">KW868_12200</name>
</gene>
<evidence type="ECO:0000313" key="4">
    <source>
        <dbReference type="Proteomes" id="UP000887320"/>
    </source>
</evidence>
<evidence type="ECO:0000256" key="1">
    <source>
        <dbReference type="SAM" id="SignalP"/>
    </source>
</evidence>
<dbReference type="EMBL" id="JAHWXT010000004">
    <property type="protein sequence ID" value="MCF0265214.1"/>
    <property type="molecule type" value="Genomic_DNA"/>
</dbReference>
<reference evidence="3" key="1">
    <citation type="submission" date="2021-07" db="EMBL/GenBank/DDBJ databases">
        <authorList>
            <person name="Fernandez M."/>
            <person name="Pereira P."/>
            <person name="Torres Tejerizo G.A."/>
            <person name="Gonzalez P."/>
            <person name="Agostini E."/>
        </authorList>
    </citation>
    <scope>NUCLEOTIDE SEQUENCE</scope>
    <source>
        <strain evidence="3">SFC 500-1A</strain>
    </source>
</reference>
<dbReference type="PANTHER" id="PTHR36919:SF3">
    <property type="entry name" value="BLL5882 PROTEIN"/>
    <property type="match status" value="1"/>
</dbReference>